<dbReference type="InParanoid" id="A0A3N4KWN5"/>
<name>A0A3N4KWN5_9PEZI</name>
<evidence type="ECO:0000313" key="11">
    <source>
        <dbReference type="Proteomes" id="UP000277580"/>
    </source>
</evidence>
<keyword evidence="6" id="KW-0833">Ubl conjugation pathway</keyword>
<dbReference type="GO" id="GO:0008270">
    <property type="term" value="F:zinc ion binding"/>
    <property type="evidence" value="ECO:0007669"/>
    <property type="project" value="UniProtKB-KW"/>
</dbReference>
<evidence type="ECO:0000256" key="7">
    <source>
        <dbReference type="ARBA" id="ARBA00022833"/>
    </source>
</evidence>
<dbReference type="Pfam" id="PF26112">
    <property type="entry name" value="UBA_RNF216"/>
    <property type="match status" value="1"/>
</dbReference>
<protein>
    <recommendedName>
        <fullName evidence="9">RING-type domain-containing protein</fullName>
    </recommendedName>
</protein>
<evidence type="ECO:0000256" key="2">
    <source>
        <dbReference type="ARBA" id="ARBA00022679"/>
    </source>
</evidence>
<accession>A0A3N4KWN5</accession>
<evidence type="ECO:0000256" key="6">
    <source>
        <dbReference type="ARBA" id="ARBA00022786"/>
    </source>
</evidence>
<evidence type="ECO:0000256" key="1">
    <source>
        <dbReference type="ARBA" id="ARBA00004906"/>
    </source>
</evidence>
<dbReference type="AlphaFoldDB" id="A0A3N4KWN5"/>
<keyword evidence="2" id="KW-0808">Transferase</keyword>
<gene>
    <name evidence="10" type="ORF">P167DRAFT_558041</name>
</gene>
<dbReference type="PANTHER" id="PTHR22770">
    <property type="entry name" value="UBIQUITIN CONJUGATING ENZYME 7 INTERACTING PROTEIN-RELATED"/>
    <property type="match status" value="1"/>
</dbReference>
<evidence type="ECO:0000256" key="3">
    <source>
        <dbReference type="ARBA" id="ARBA00022723"/>
    </source>
</evidence>
<dbReference type="InterPro" id="IPR047544">
    <property type="entry name" value="RING-HC_RBR_RNF216"/>
</dbReference>
<reference evidence="10 11" key="1">
    <citation type="journal article" date="2018" name="Nat. Ecol. Evol.">
        <title>Pezizomycetes genomes reveal the molecular basis of ectomycorrhizal truffle lifestyle.</title>
        <authorList>
            <person name="Murat C."/>
            <person name="Payen T."/>
            <person name="Noel B."/>
            <person name="Kuo A."/>
            <person name="Morin E."/>
            <person name="Chen J."/>
            <person name="Kohler A."/>
            <person name="Krizsan K."/>
            <person name="Balestrini R."/>
            <person name="Da Silva C."/>
            <person name="Montanini B."/>
            <person name="Hainaut M."/>
            <person name="Levati E."/>
            <person name="Barry K.W."/>
            <person name="Belfiori B."/>
            <person name="Cichocki N."/>
            <person name="Clum A."/>
            <person name="Dockter R.B."/>
            <person name="Fauchery L."/>
            <person name="Guy J."/>
            <person name="Iotti M."/>
            <person name="Le Tacon F."/>
            <person name="Lindquist E.A."/>
            <person name="Lipzen A."/>
            <person name="Malagnac F."/>
            <person name="Mello A."/>
            <person name="Molinier V."/>
            <person name="Miyauchi S."/>
            <person name="Poulain J."/>
            <person name="Riccioni C."/>
            <person name="Rubini A."/>
            <person name="Sitrit Y."/>
            <person name="Splivallo R."/>
            <person name="Traeger S."/>
            <person name="Wang M."/>
            <person name="Zifcakova L."/>
            <person name="Wipf D."/>
            <person name="Zambonelli A."/>
            <person name="Paolocci F."/>
            <person name="Nowrousian M."/>
            <person name="Ottonello S."/>
            <person name="Baldrian P."/>
            <person name="Spatafora J.W."/>
            <person name="Henrissat B."/>
            <person name="Nagy L.G."/>
            <person name="Aury J.M."/>
            <person name="Wincker P."/>
            <person name="Grigoriev I.V."/>
            <person name="Bonfante P."/>
            <person name="Martin F.M."/>
        </authorList>
    </citation>
    <scope>NUCLEOTIDE SEQUENCE [LARGE SCALE GENOMIC DNA]</scope>
    <source>
        <strain evidence="10 11">CCBAS932</strain>
    </source>
</reference>
<dbReference type="PROSITE" id="PS51873">
    <property type="entry name" value="TRIAD"/>
    <property type="match status" value="1"/>
</dbReference>
<dbReference type="OrthoDB" id="10009520at2759"/>
<dbReference type="EMBL" id="ML119120">
    <property type="protein sequence ID" value="RPB13878.1"/>
    <property type="molecule type" value="Genomic_DNA"/>
</dbReference>
<feature type="domain" description="RING-type" evidence="9">
    <location>
        <begin position="208"/>
        <end position="507"/>
    </location>
</feature>
<proteinExistence type="predicted"/>
<dbReference type="PANTHER" id="PTHR22770:SF42">
    <property type="entry name" value="FINGER PROTEIN (ZIN), PUTATIVE (AFU_ORTHOLOGUE AFUA_4G03910)-RELATED"/>
    <property type="match status" value="1"/>
</dbReference>
<feature type="region of interest" description="Disordered" evidence="8">
    <location>
        <begin position="1"/>
        <end position="24"/>
    </location>
</feature>
<keyword evidence="11" id="KW-1185">Reference proteome</keyword>
<evidence type="ECO:0000256" key="4">
    <source>
        <dbReference type="ARBA" id="ARBA00022737"/>
    </source>
</evidence>
<dbReference type="Pfam" id="PF26200">
    <property type="entry name" value="Rcat_RNF216"/>
    <property type="match status" value="1"/>
</dbReference>
<dbReference type="GO" id="GO:0016740">
    <property type="term" value="F:transferase activity"/>
    <property type="evidence" value="ECO:0007669"/>
    <property type="project" value="UniProtKB-KW"/>
</dbReference>
<dbReference type="InterPro" id="IPR058758">
    <property type="entry name" value="UBA_RNF216"/>
</dbReference>
<organism evidence="10 11">
    <name type="scientific">Morchella conica CCBAS932</name>
    <dbReference type="NCBI Taxonomy" id="1392247"/>
    <lineage>
        <taxon>Eukaryota</taxon>
        <taxon>Fungi</taxon>
        <taxon>Dikarya</taxon>
        <taxon>Ascomycota</taxon>
        <taxon>Pezizomycotina</taxon>
        <taxon>Pezizomycetes</taxon>
        <taxon>Pezizales</taxon>
        <taxon>Morchellaceae</taxon>
        <taxon>Morchella</taxon>
    </lineage>
</organism>
<dbReference type="Pfam" id="PF26191">
    <property type="entry name" value="RING-HC_RBR_RNF216"/>
    <property type="match status" value="1"/>
</dbReference>
<dbReference type="SUPFAM" id="SSF57850">
    <property type="entry name" value="RING/U-box"/>
    <property type="match status" value="1"/>
</dbReference>
<keyword evidence="5" id="KW-0863">Zinc-finger</keyword>
<keyword evidence="4" id="KW-0677">Repeat</keyword>
<dbReference type="STRING" id="1392247.A0A3N4KWN5"/>
<evidence type="ECO:0000313" key="10">
    <source>
        <dbReference type="EMBL" id="RPB13878.1"/>
    </source>
</evidence>
<evidence type="ECO:0000256" key="8">
    <source>
        <dbReference type="SAM" id="MobiDB-lite"/>
    </source>
</evidence>
<keyword evidence="3" id="KW-0479">Metal-binding</keyword>
<dbReference type="InterPro" id="IPR047546">
    <property type="entry name" value="Rcat_RBR_RNF216"/>
</dbReference>
<dbReference type="InterPro" id="IPR051628">
    <property type="entry name" value="LUBAC_E3_Ligases"/>
</dbReference>
<feature type="compositionally biased region" description="Low complexity" evidence="8">
    <location>
        <begin position="1"/>
        <end position="21"/>
    </location>
</feature>
<evidence type="ECO:0000256" key="5">
    <source>
        <dbReference type="ARBA" id="ARBA00022771"/>
    </source>
</evidence>
<dbReference type="Gene3D" id="1.20.120.1750">
    <property type="match status" value="1"/>
</dbReference>
<dbReference type="CDD" id="cd20353">
    <property type="entry name" value="Rcat_RBR_RNF216"/>
    <property type="match status" value="1"/>
</dbReference>
<keyword evidence="7" id="KW-0862">Zinc</keyword>
<dbReference type="Proteomes" id="UP000277580">
    <property type="component" value="Unassembled WGS sequence"/>
</dbReference>
<sequence>MLFPYPSSKTNPSTTTTPTTPDADADIDLQTTALNSALETLIEVFPHVEVDEFRHLLETLSEESRLFVITDMILRRNKDGGVPRRRIGAKLEGWEMFRTAGYREAARALLNKEFKGLSKSTIKAVMAEHNHSYPHTRHTLSTIAAKSWRFSLSSFFRGSTRPPTAPTGNPTLDAELFALAAPARDSQIASDRAMARLLNEAEHATADALVECECCYGTYPWDETAVCAADPAHFFCHACLLRSVQEGLYGQGRNLVPETCSVRCLSSAADPPCEAFVAPELLQRVLPEDVLRALEEKTAAESLDRCGLNLVKCPFCPYAEVAEEVAWRVRRVVVGTGGAVGAAVAAAAVAPRALVGVLLGVVLAVGLMLHMLPQSRIVTAAVGRVTRAAGRIAAQHRGKLFRCGARARCGRESCIECGKEWLPFHKCFEQESDSVRIFVEKAMADAVKRTCPRCNISFIKSDGCNKLTCPCGYTMCYVCRADIGAAGYTHFCQHFRQDPGSECTECDACNLYVAEDEAGAIRRAAEAAEREYVRRWGRAGREGGKGKIATTM</sequence>
<evidence type="ECO:0000259" key="9">
    <source>
        <dbReference type="PROSITE" id="PS51873"/>
    </source>
</evidence>
<dbReference type="InterPro" id="IPR044066">
    <property type="entry name" value="TRIAD_supradom"/>
</dbReference>
<comment type="pathway">
    <text evidence="1">Protein modification; protein ubiquitination.</text>
</comment>